<feature type="transmembrane region" description="Helical" evidence="7">
    <location>
        <begin position="89"/>
        <end position="113"/>
    </location>
</feature>
<feature type="transmembrane region" description="Helical" evidence="7">
    <location>
        <begin position="303"/>
        <end position="321"/>
    </location>
</feature>
<keyword evidence="5 7" id="KW-1133">Transmembrane helix</keyword>
<organism evidence="9 10">
    <name type="scientific">Saccharospirillum salsuginis</name>
    <dbReference type="NCBI Taxonomy" id="418750"/>
    <lineage>
        <taxon>Bacteria</taxon>
        <taxon>Pseudomonadati</taxon>
        <taxon>Pseudomonadota</taxon>
        <taxon>Gammaproteobacteria</taxon>
        <taxon>Oceanospirillales</taxon>
        <taxon>Saccharospirillaceae</taxon>
        <taxon>Saccharospirillum</taxon>
    </lineage>
</organism>
<evidence type="ECO:0000256" key="7">
    <source>
        <dbReference type="RuleBase" id="RU364093"/>
    </source>
</evidence>
<dbReference type="InterPro" id="IPR025505">
    <property type="entry name" value="FHIPEP_CS"/>
</dbReference>
<dbReference type="Pfam" id="PF00771">
    <property type="entry name" value="FHIPEP"/>
    <property type="match status" value="1"/>
</dbReference>
<keyword evidence="7" id="KW-1006">Bacterial flagellum protein export</keyword>
<keyword evidence="6 7" id="KW-0472">Membrane</keyword>
<keyword evidence="9" id="KW-0966">Cell projection</keyword>
<keyword evidence="9" id="KW-0969">Cilium</keyword>
<keyword evidence="3 7" id="KW-1003">Cell membrane</keyword>
<evidence type="ECO:0000313" key="10">
    <source>
        <dbReference type="Proteomes" id="UP000626148"/>
    </source>
</evidence>
<dbReference type="GO" id="GO:0005886">
    <property type="term" value="C:plasma membrane"/>
    <property type="evidence" value="ECO:0007669"/>
    <property type="project" value="UniProtKB-SubCell"/>
</dbReference>
<gene>
    <name evidence="7 9" type="primary">flhA</name>
    <name evidence="9" type="ORF">GCM10007392_17490</name>
</gene>
<dbReference type="EMBL" id="BMXR01000004">
    <property type="protein sequence ID" value="GGX50806.1"/>
    <property type="molecule type" value="Genomic_DNA"/>
</dbReference>
<dbReference type="Gene3D" id="3.40.50.12790">
    <property type="entry name" value="FHIPEP family, domain 4"/>
    <property type="match status" value="1"/>
</dbReference>
<comment type="subcellular location">
    <subcellularLocation>
        <location evidence="1 7">Cell membrane</location>
        <topology evidence="1 7">Multi-pass membrane protein</topology>
    </subcellularLocation>
</comment>
<sequence length="750" mass="80583">MALFDNVKGFGNQVRGLDRTAVMNSTRSNAKIMTQRLVGVPLMLLMVLGLMTLPVPPFVLDSFFTFNIALSIVVLLVTIYVLRPLDFAVFPSILLVATLLRLALNVASTRVVLLYGHEGGDAAGKVIEAFGEVLIGGNYAVGFIVFAILMIINFVVVTKGAGRVSEVSARFTLDAMPGKQMAIDADLNAGLIDAETAKTRRTEIAQEADFYGSMDGASKFVRGDAVAGLLILAINILGGLAIGMMQHDLEFNQAVQRYALLTIGDGLVAQIPSLLLSVAAAIMVTRNSNSQEIGEQIINQMFATPKVLGIAAFLIFIMGILPGMPHFVFLSLAFLCALGALLIQYRQKLALGESFLPGAPPPKAGAGGGRPGGPGGGAGSARQGEVEGAPPVARVEDENRELSWDDVQPVDIVGLEVGYRLIPLVDRSQGGQLLGRIKGIRKKLSQELGFLVPSIHIRDNLDLMPNAYRLTLMGVGIAEAEVYPDRELAINPGQVFGPLDGIKTTDPAFGLEAVWIEATQKEKAQTLGYTVVDSSTVVATHVNHLLQQHAHELLGHEEVQQMLDLLGKKSPKLAEELVPNTLSLSQLLKVLQNLLMEQVPVRDMRTIAESLTNLQPKTQDINALTNAARMGLSRLVVQGIVGNEREIPVITLDRSLEQLLQKTVQQAGSDGNLDGIALEPGMAERLQQSLQETVQRLESEGKPAVLLVSAGIRMLLARFVRHGVPNLKVLSFQEIPDNKHITIVATVGGQ</sequence>
<name>A0A918K6B3_9GAMM</name>
<evidence type="ECO:0000256" key="4">
    <source>
        <dbReference type="ARBA" id="ARBA00022692"/>
    </source>
</evidence>
<dbReference type="NCBIfam" id="TIGR01398">
    <property type="entry name" value="FlhA"/>
    <property type="match status" value="1"/>
</dbReference>
<evidence type="ECO:0000256" key="8">
    <source>
        <dbReference type="SAM" id="MobiDB-lite"/>
    </source>
</evidence>
<comment type="caution">
    <text evidence="9">The sequence shown here is derived from an EMBL/GenBank/DDBJ whole genome shotgun (WGS) entry which is preliminary data.</text>
</comment>
<dbReference type="AlphaFoldDB" id="A0A918K6B3"/>
<dbReference type="InterPro" id="IPR001712">
    <property type="entry name" value="T3SS_FHIPEP"/>
</dbReference>
<protein>
    <recommendedName>
        <fullName evidence="7">Flagellar biosynthesis protein FlhA</fullName>
    </recommendedName>
</protein>
<dbReference type="InterPro" id="IPR006301">
    <property type="entry name" value="FlhA"/>
</dbReference>
<keyword evidence="9" id="KW-0282">Flagellum</keyword>
<comment type="similarity">
    <text evidence="2 7">Belongs to the FHIPEP (flagella/HR/invasion proteins export pore) family.</text>
</comment>
<dbReference type="PRINTS" id="PR00949">
    <property type="entry name" value="TYPE3IMAPROT"/>
</dbReference>
<dbReference type="PANTHER" id="PTHR30161:SF1">
    <property type="entry name" value="FLAGELLAR BIOSYNTHESIS PROTEIN FLHA-RELATED"/>
    <property type="match status" value="1"/>
</dbReference>
<keyword evidence="7" id="KW-0813">Transport</keyword>
<dbReference type="Gene3D" id="1.10.8.540">
    <property type="entry name" value="FHIPEP family, domain 3"/>
    <property type="match status" value="1"/>
</dbReference>
<accession>A0A918K6B3</accession>
<keyword evidence="4 7" id="KW-0812">Transmembrane</keyword>
<evidence type="ECO:0000256" key="5">
    <source>
        <dbReference type="ARBA" id="ARBA00022989"/>
    </source>
</evidence>
<evidence type="ECO:0000256" key="2">
    <source>
        <dbReference type="ARBA" id="ARBA00008835"/>
    </source>
</evidence>
<dbReference type="InterPro" id="IPR042196">
    <property type="entry name" value="FHIPEP_4"/>
</dbReference>
<dbReference type="RefSeq" id="WP_189608169.1">
    <property type="nucleotide sequence ID" value="NZ_BMXR01000004.1"/>
</dbReference>
<evidence type="ECO:0000256" key="3">
    <source>
        <dbReference type="ARBA" id="ARBA00022475"/>
    </source>
</evidence>
<evidence type="ECO:0000313" key="9">
    <source>
        <dbReference type="EMBL" id="GGX50806.1"/>
    </source>
</evidence>
<feature type="transmembrane region" description="Helical" evidence="7">
    <location>
        <begin position="62"/>
        <end position="82"/>
    </location>
</feature>
<dbReference type="PANTHER" id="PTHR30161">
    <property type="entry name" value="FLAGELLAR EXPORT PROTEIN, MEMBRANE FLHA SUBUNIT-RELATED"/>
    <property type="match status" value="1"/>
</dbReference>
<reference evidence="9" key="1">
    <citation type="journal article" date="2014" name="Int. J. Syst. Evol. Microbiol.">
        <title>Complete genome sequence of Corynebacterium casei LMG S-19264T (=DSM 44701T), isolated from a smear-ripened cheese.</title>
        <authorList>
            <consortium name="US DOE Joint Genome Institute (JGI-PGF)"/>
            <person name="Walter F."/>
            <person name="Albersmeier A."/>
            <person name="Kalinowski J."/>
            <person name="Ruckert C."/>
        </authorList>
    </citation>
    <scope>NUCLEOTIDE SEQUENCE</scope>
    <source>
        <strain evidence="9">KCTC 22169</strain>
    </source>
</reference>
<dbReference type="InterPro" id="IPR042193">
    <property type="entry name" value="FHIPEP_3"/>
</dbReference>
<dbReference type="PIRSF" id="PIRSF005419">
    <property type="entry name" value="FlhA"/>
    <property type="match status" value="1"/>
</dbReference>
<dbReference type="Proteomes" id="UP000626148">
    <property type="component" value="Unassembled WGS sequence"/>
</dbReference>
<dbReference type="PROSITE" id="PS00994">
    <property type="entry name" value="FHIPEP"/>
    <property type="match status" value="1"/>
</dbReference>
<comment type="function">
    <text evidence="7">Required for formation of the rod structure of the flagellar apparatus. Together with FliI and FliH, may constitute the export apparatus of flagellin.</text>
</comment>
<evidence type="ECO:0000256" key="1">
    <source>
        <dbReference type="ARBA" id="ARBA00004651"/>
    </source>
</evidence>
<keyword evidence="7" id="KW-1005">Bacterial flagellum biogenesis</keyword>
<feature type="region of interest" description="Disordered" evidence="8">
    <location>
        <begin position="361"/>
        <end position="400"/>
    </location>
</feature>
<dbReference type="Gene3D" id="3.40.30.60">
    <property type="entry name" value="FHIPEP family, domain 1"/>
    <property type="match status" value="1"/>
</dbReference>
<dbReference type="GO" id="GO:0044780">
    <property type="term" value="P:bacterial-type flagellum assembly"/>
    <property type="evidence" value="ECO:0007669"/>
    <property type="project" value="InterPro"/>
</dbReference>
<dbReference type="GO" id="GO:0009306">
    <property type="term" value="P:protein secretion"/>
    <property type="evidence" value="ECO:0007669"/>
    <property type="project" value="InterPro"/>
</dbReference>
<keyword evidence="10" id="KW-1185">Reference proteome</keyword>
<dbReference type="InterPro" id="IPR042194">
    <property type="entry name" value="FHIPEP_1"/>
</dbReference>
<feature type="transmembrane region" description="Helical" evidence="7">
    <location>
        <begin position="133"/>
        <end position="156"/>
    </location>
</feature>
<feature type="transmembrane region" description="Helical" evidence="7">
    <location>
        <begin position="225"/>
        <end position="246"/>
    </location>
</feature>
<evidence type="ECO:0000256" key="6">
    <source>
        <dbReference type="ARBA" id="ARBA00023136"/>
    </source>
</evidence>
<reference evidence="9" key="2">
    <citation type="submission" date="2020-09" db="EMBL/GenBank/DDBJ databases">
        <authorList>
            <person name="Sun Q."/>
            <person name="Kim S."/>
        </authorList>
    </citation>
    <scope>NUCLEOTIDE SEQUENCE</scope>
    <source>
        <strain evidence="9">KCTC 22169</strain>
    </source>
</reference>
<keyword evidence="7" id="KW-0653">Protein transport</keyword>
<feature type="compositionally biased region" description="Gly residues" evidence="8">
    <location>
        <begin position="365"/>
        <end position="379"/>
    </location>
</feature>
<feature type="transmembrane region" description="Helical" evidence="7">
    <location>
        <begin position="258"/>
        <end position="282"/>
    </location>
</feature>
<proteinExistence type="inferred from homology"/>
<feature type="transmembrane region" description="Helical" evidence="7">
    <location>
        <begin position="37"/>
        <end position="56"/>
    </location>
</feature>